<dbReference type="GO" id="GO:0006457">
    <property type="term" value="P:protein folding"/>
    <property type="evidence" value="ECO:0007669"/>
    <property type="project" value="TreeGrafter"/>
</dbReference>
<dbReference type="OrthoDB" id="431908at2759"/>
<dbReference type="PANTHER" id="PTHR11071:SF561">
    <property type="entry name" value="PEPTIDYL-PROLYL CIS-TRANS ISOMERASE D-RELATED"/>
    <property type="match status" value="1"/>
</dbReference>
<evidence type="ECO:0000256" key="1">
    <source>
        <dbReference type="SAM" id="MobiDB-lite"/>
    </source>
</evidence>
<dbReference type="GO" id="GO:0005737">
    <property type="term" value="C:cytoplasm"/>
    <property type="evidence" value="ECO:0007669"/>
    <property type="project" value="TreeGrafter"/>
</dbReference>
<dbReference type="PANTHER" id="PTHR11071">
    <property type="entry name" value="PEPTIDYL-PROLYL CIS-TRANS ISOMERASE"/>
    <property type="match status" value="1"/>
</dbReference>
<gene>
    <name evidence="3" type="ORF">KFE25_008181</name>
</gene>
<dbReference type="InterPro" id="IPR002130">
    <property type="entry name" value="Cyclophilin-type_PPIase_dom"/>
</dbReference>
<sequence>MGGDGGGFKAYNDHEWATGHSAKTNPWVRAKGKFGSEAAKKIALDVAAHENRLAPSRIWVPAAEKACAFDASDTFAGARDGWVFKMGARGVGYYKDEGAWVDGRAVDAGALARPVSERARRPRVFFDLVAGGRPVGRIVLSLWADVAPRACGTFHRLVVGGLGTTQHTAAPRRIHYRGAPIDRIVPSLGVFCGAIDGADETLRAEPEPVELTQAEADARHARHAHAGLLATDSADGPLARTARFVLTLAAAPQFDGRRLVYGQVVSGLGVLLELERVPTDAAGVPTGAGVRIAECGLVADGADDSLDGYDAARAASAGGAVFGDAPLDAARARALSEQTVERVGNAVSEGLARLCQAKRPRDGAADDAAAAARPPADSGAATAGAATRGGARGAARSGATSAVAARWQAPLDELSDDESASDGGA</sequence>
<feature type="compositionally biased region" description="Low complexity" evidence="1">
    <location>
        <begin position="366"/>
        <end position="405"/>
    </location>
</feature>
<dbReference type="SUPFAM" id="SSF50891">
    <property type="entry name" value="Cyclophilin-like"/>
    <property type="match status" value="1"/>
</dbReference>
<dbReference type="InterPro" id="IPR029000">
    <property type="entry name" value="Cyclophilin-like_dom_sf"/>
</dbReference>
<evidence type="ECO:0000259" key="2">
    <source>
        <dbReference type="PROSITE" id="PS50072"/>
    </source>
</evidence>
<evidence type="ECO:0000313" key="3">
    <source>
        <dbReference type="EMBL" id="KAG8466802.1"/>
    </source>
</evidence>
<dbReference type="GO" id="GO:0003755">
    <property type="term" value="F:peptidyl-prolyl cis-trans isomerase activity"/>
    <property type="evidence" value="ECO:0007669"/>
    <property type="project" value="InterPro"/>
</dbReference>
<feature type="region of interest" description="Disordered" evidence="1">
    <location>
        <begin position="365"/>
        <end position="425"/>
    </location>
</feature>
<dbReference type="Proteomes" id="UP000751190">
    <property type="component" value="Unassembled WGS sequence"/>
</dbReference>
<feature type="compositionally biased region" description="Acidic residues" evidence="1">
    <location>
        <begin position="413"/>
        <end position="425"/>
    </location>
</feature>
<feature type="domain" description="PPIase cyclophilin-type" evidence="2">
    <location>
        <begin position="125"/>
        <end position="297"/>
    </location>
</feature>
<proteinExistence type="predicted"/>
<dbReference type="AlphaFoldDB" id="A0A8J5XQZ6"/>
<dbReference type="Gene3D" id="2.40.100.10">
    <property type="entry name" value="Cyclophilin-like"/>
    <property type="match status" value="1"/>
</dbReference>
<comment type="caution">
    <text evidence="3">The sequence shown here is derived from an EMBL/GenBank/DDBJ whole genome shotgun (WGS) entry which is preliminary data.</text>
</comment>
<dbReference type="PRINTS" id="PR00153">
    <property type="entry name" value="CSAPPISMRASE"/>
</dbReference>
<dbReference type="GO" id="GO:0016018">
    <property type="term" value="F:cyclosporin A binding"/>
    <property type="evidence" value="ECO:0007669"/>
    <property type="project" value="TreeGrafter"/>
</dbReference>
<dbReference type="EMBL" id="JAGTXO010000007">
    <property type="protein sequence ID" value="KAG8466802.1"/>
    <property type="molecule type" value="Genomic_DNA"/>
</dbReference>
<reference evidence="3" key="1">
    <citation type="submission" date="2021-05" db="EMBL/GenBank/DDBJ databases">
        <title>The genome of the haptophyte Pavlova lutheri (Diacronema luteri, Pavlovales) - a model for lipid biosynthesis in eukaryotic algae.</title>
        <authorList>
            <person name="Hulatt C.J."/>
            <person name="Posewitz M.C."/>
        </authorList>
    </citation>
    <scope>NUCLEOTIDE SEQUENCE</scope>
    <source>
        <strain evidence="3">NIVA-4/92</strain>
    </source>
</reference>
<dbReference type="PROSITE" id="PS50072">
    <property type="entry name" value="CSA_PPIASE_2"/>
    <property type="match status" value="1"/>
</dbReference>
<organism evidence="3 4">
    <name type="scientific">Diacronema lutheri</name>
    <name type="common">Unicellular marine alga</name>
    <name type="synonym">Monochrysis lutheri</name>
    <dbReference type="NCBI Taxonomy" id="2081491"/>
    <lineage>
        <taxon>Eukaryota</taxon>
        <taxon>Haptista</taxon>
        <taxon>Haptophyta</taxon>
        <taxon>Pavlovophyceae</taxon>
        <taxon>Pavlovales</taxon>
        <taxon>Pavlovaceae</taxon>
        <taxon>Diacronema</taxon>
    </lineage>
</organism>
<protein>
    <recommendedName>
        <fullName evidence="2">PPIase cyclophilin-type domain-containing protein</fullName>
    </recommendedName>
</protein>
<evidence type="ECO:0000313" key="4">
    <source>
        <dbReference type="Proteomes" id="UP000751190"/>
    </source>
</evidence>
<name>A0A8J5XQZ6_DIALT</name>
<accession>A0A8J5XQZ6</accession>
<dbReference type="Pfam" id="PF00160">
    <property type="entry name" value="Pro_isomerase"/>
    <property type="match status" value="1"/>
</dbReference>
<keyword evidence="4" id="KW-1185">Reference proteome</keyword>